<evidence type="ECO:0000259" key="1">
    <source>
        <dbReference type="PROSITE" id="PS50878"/>
    </source>
</evidence>
<dbReference type="PROSITE" id="PS50878">
    <property type="entry name" value="RT_POL"/>
    <property type="match status" value="1"/>
</dbReference>
<evidence type="ECO:0000313" key="2">
    <source>
        <dbReference type="EMBL" id="CAF1320903.1"/>
    </source>
</evidence>
<evidence type="ECO:0000313" key="3">
    <source>
        <dbReference type="EMBL" id="CAF3848569.1"/>
    </source>
</evidence>
<dbReference type="EMBL" id="CAJNOT010002493">
    <property type="protein sequence ID" value="CAF1320903.1"/>
    <property type="molecule type" value="Genomic_DNA"/>
</dbReference>
<organism evidence="2 4">
    <name type="scientific">Rotaria sordida</name>
    <dbReference type="NCBI Taxonomy" id="392033"/>
    <lineage>
        <taxon>Eukaryota</taxon>
        <taxon>Metazoa</taxon>
        <taxon>Spiralia</taxon>
        <taxon>Gnathifera</taxon>
        <taxon>Rotifera</taxon>
        <taxon>Eurotatoria</taxon>
        <taxon>Bdelloidea</taxon>
        <taxon>Philodinida</taxon>
        <taxon>Philodinidae</taxon>
        <taxon>Rotaria</taxon>
    </lineage>
</organism>
<protein>
    <recommendedName>
        <fullName evidence="1">Reverse transcriptase domain-containing protein</fullName>
    </recommendedName>
</protein>
<feature type="domain" description="Reverse transcriptase" evidence="1">
    <location>
        <begin position="1"/>
        <end position="192"/>
    </location>
</feature>
<proteinExistence type="predicted"/>
<dbReference type="PANTHER" id="PTHR21301:SF10">
    <property type="entry name" value="REVERSE TRANSCRIPTASE DOMAIN-CONTAINING PROTEIN"/>
    <property type="match status" value="1"/>
</dbReference>
<dbReference type="InterPro" id="IPR000477">
    <property type="entry name" value="RT_dom"/>
</dbReference>
<reference evidence="2" key="1">
    <citation type="submission" date="2021-02" db="EMBL/GenBank/DDBJ databases">
        <authorList>
            <person name="Nowell W R."/>
        </authorList>
    </citation>
    <scope>NUCLEOTIDE SEQUENCE</scope>
</reference>
<dbReference type="InterPro" id="IPR058912">
    <property type="entry name" value="HTH_animal"/>
</dbReference>
<dbReference type="AlphaFoldDB" id="A0A815FAB0"/>
<dbReference type="Proteomes" id="UP000663864">
    <property type="component" value="Unassembled WGS sequence"/>
</dbReference>
<dbReference type="Pfam" id="PF26215">
    <property type="entry name" value="HTH_animal"/>
    <property type="match status" value="1"/>
</dbReference>
<evidence type="ECO:0000313" key="4">
    <source>
        <dbReference type="Proteomes" id="UP000663864"/>
    </source>
</evidence>
<comment type="caution">
    <text evidence="2">The sequence shown here is derived from an EMBL/GenBank/DDBJ whole genome shotgun (WGS) entry which is preliminary data.</text>
</comment>
<dbReference type="EMBL" id="CAJOBD010002016">
    <property type="protein sequence ID" value="CAF3848569.1"/>
    <property type="molecule type" value="Genomic_DNA"/>
</dbReference>
<name>A0A815FAB0_9BILA</name>
<gene>
    <name evidence="3" type="ORF">JBS370_LOCUS18107</name>
    <name evidence="2" type="ORF">ZHD862_LOCUS29006</name>
</gene>
<sequence length="357" mass="42523">MAINTTVMSGFELLKKLQQWSKVNMKQEILLCTIDIADLYRMIPQVEGVLALKKMLDHLNLKQINGLKTEVIIRLARFVMQNNYFIYEGQYYHQIRGGAMGSRLTLTIANCYMFFYEQNIVKQINNSGGLYLRYIDDLFIIMINWPIRHFIKQVDRWKKFDENIKLSANISLRADFLDLHMENQDGQLVTTVYHKPSYEPYYLPFNSIHSIHMKKNIPFTMLLHAIRYCSTFQAYLDEREKLRMDLLLNKYPIKFIDQQFNHVLQKFSIGQPLTRNNYNKLRQEIINAPFQEKISIDFNKTMFVHFIYCSNMKTFPQKFQVLWNKYFGESPINEIIPILGTRNLDNLQRQLVHTRQA</sequence>
<dbReference type="PANTHER" id="PTHR21301">
    <property type="entry name" value="REVERSE TRANSCRIPTASE"/>
    <property type="match status" value="1"/>
</dbReference>
<dbReference type="Proteomes" id="UP000663836">
    <property type="component" value="Unassembled WGS sequence"/>
</dbReference>
<accession>A0A815FAB0</accession>